<sequence length="204" mass="22902">MDQGFIKIRHENNEISLPLSKNGNLKLSVLKQYFPNAVGLTYITNRQTRGVLIESQELVINPAINCYDIHIGSEFKNPITSKKRKIVEDMLSRISEANPSTSSKIKPLEPLCGSTSKSVTFRRISIGWLRKTDNTYAQVKGTLGGIRELRLEASKKYFVDDIKKLAIEEFAQDNELSFANCDTHLGRFNGTILSSFTNNAGKEC</sequence>
<evidence type="ECO:0000313" key="2">
    <source>
        <dbReference type="EMBL" id="CAG5072745.1"/>
    </source>
</evidence>
<keyword evidence="3" id="KW-1185">Reference proteome</keyword>
<dbReference type="OrthoDB" id="10596027at2759"/>
<dbReference type="AlphaFoldDB" id="A0A8J2EHX8"/>
<organism evidence="2 3">
    <name type="scientific">Cotesia congregata</name>
    <name type="common">Parasitoid wasp</name>
    <name type="synonym">Apanteles congregatus</name>
    <dbReference type="NCBI Taxonomy" id="51543"/>
    <lineage>
        <taxon>Eukaryota</taxon>
        <taxon>Metazoa</taxon>
        <taxon>Ecdysozoa</taxon>
        <taxon>Arthropoda</taxon>
        <taxon>Hexapoda</taxon>
        <taxon>Insecta</taxon>
        <taxon>Pterygota</taxon>
        <taxon>Neoptera</taxon>
        <taxon>Endopterygota</taxon>
        <taxon>Hymenoptera</taxon>
        <taxon>Apocrita</taxon>
        <taxon>Ichneumonoidea</taxon>
        <taxon>Braconidae</taxon>
        <taxon>Microgastrinae</taxon>
        <taxon>Cotesia</taxon>
    </lineage>
</organism>
<dbReference type="Pfam" id="PF18694">
    <property type="entry name" value="TDP-43_N"/>
    <property type="match status" value="1"/>
</dbReference>
<evidence type="ECO:0000313" key="3">
    <source>
        <dbReference type="Proteomes" id="UP000786811"/>
    </source>
</evidence>
<proteinExistence type="predicted"/>
<feature type="domain" description="TAR DNA-binding protein 43 N-terminal" evidence="1">
    <location>
        <begin position="10"/>
        <end position="62"/>
    </location>
</feature>
<gene>
    <name evidence="2" type="ORF">HICCMSTLAB_LOCUS173</name>
</gene>
<feature type="non-terminal residue" evidence="2">
    <location>
        <position position="204"/>
    </location>
</feature>
<dbReference type="EMBL" id="CAJNRD030000953">
    <property type="protein sequence ID" value="CAG5072745.1"/>
    <property type="molecule type" value="Genomic_DNA"/>
</dbReference>
<evidence type="ECO:0000259" key="1">
    <source>
        <dbReference type="Pfam" id="PF18694"/>
    </source>
</evidence>
<reference evidence="2" key="1">
    <citation type="submission" date="2021-04" db="EMBL/GenBank/DDBJ databases">
        <authorList>
            <person name="Chebbi M.A.C M."/>
        </authorList>
    </citation>
    <scope>NUCLEOTIDE SEQUENCE</scope>
</reference>
<protein>
    <recommendedName>
        <fullName evidence="1">TAR DNA-binding protein 43 N-terminal domain-containing protein</fullName>
    </recommendedName>
</protein>
<dbReference type="InterPro" id="IPR041105">
    <property type="entry name" value="TDP-43_N"/>
</dbReference>
<dbReference type="Proteomes" id="UP000786811">
    <property type="component" value="Unassembled WGS sequence"/>
</dbReference>
<comment type="caution">
    <text evidence="2">The sequence shown here is derived from an EMBL/GenBank/DDBJ whole genome shotgun (WGS) entry which is preliminary data.</text>
</comment>
<accession>A0A8J2EHX8</accession>
<name>A0A8J2EHX8_COTCN</name>